<evidence type="ECO:0000256" key="3">
    <source>
        <dbReference type="ARBA" id="ARBA00022553"/>
    </source>
</evidence>
<keyword evidence="19" id="KW-1185">Reference proteome</keyword>
<dbReference type="FunCoup" id="A0A0V0QBJ0">
    <property type="interactions" value="162"/>
</dbReference>
<feature type="region of interest" description="Disordered" evidence="15">
    <location>
        <begin position="547"/>
        <end position="627"/>
    </location>
</feature>
<comment type="similarity">
    <text evidence="13">Belongs to the XPG/RAD2 endonuclease family. GEN subfamily.</text>
</comment>
<dbReference type="PANTHER" id="PTHR16171:SF7">
    <property type="entry name" value="DNA REPAIR PROTEIN RAD2"/>
    <property type="match status" value="1"/>
</dbReference>
<dbReference type="PROSITE" id="PS00841">
    <property type="entry name" value="XPG_1"/>
    <property type="match status" value="1"/>
</dbReference>
<keyword evidence="11" id="KW-0234">DNA repair</keyword>
<evidence type="ECO:0000259" key="17">
    <source>
        <dbReference type="SMART" id="SM00485"/>
    </source>
</evidence>
<dbReference type="SUPFAM" id="SSF88723">
    <property type="entry name" value="PIN domain-like"/>
    <property type="match status" value="1"/>
</dbReference>
<feature type="coiled-coil region" evidence="14">
    <location>
        <begin position="633"/>
        <end position="729"/>
    </location>
</feature>
<comment type="subcellular location">
    <subcellularLocation>
        <location evidence="2">Nucleus</location>
    </subcellularLocation>
</comment>
<keyword evidence="7" id="KW-0227">DNA damage</keyword>
<dbReference type="Gene3D" id="3.40.50.1010">
    <property type="entry name" value="5'-nuclease"/>
    <property type="match status" value="2"/>
</dbReference>
<accession>A0A0V0QBJ0</accession>
<dbReference type="SMART" id="SM00485">
    <property type="entry name" value="XPGN"/>
    <property type="match status" value="1"/>
</dbReference>
<dbReference type="InterPro" id="IPR019974">
    <property type="entry name" value="XPG_CS"/>
</dbReference>
<feature type="domain" description="XPG-I" evidence="16">
    <location>
        <begin position="732"/>
        <end position="816"/>
    </location>
</feature>
<dbReference type="Pfam" id="PF00867">
    <property type="entry name" value="XPG_I"/>
    <property type="match status" value="1"/>
</dbReference>
<dbReference type="AlphaFoldDB" id="A0A0V0QBJ0"/>
<dbReference type="Pfam" id="PF00752">
    <property type="entry name" value="XPG_N"/>
    <property type="match status" value="1"/>
</dbReference>
<feature type="compositionally biased region" description="Polar residues" evidence="15">
    <location>
        <begin position="424"/>
        <end position="434"/>
    </location>
</feature>
<name>A0A0V0QBJ0_PSEPJ</name>
<dbReference type="GO" id="GO:0006281">
    <property type="term" value="P:DNA repair"/>
    <property type="evidence" value="ECO:0007669"/>
    <property type="project" value="UniProtKB-KW"/>
</dbReference>
<keyword evidence="8" id="KW-0378">Hydrolase</keyword>
<sequence>MGVQGLWTLLSPAGTRIDPQSLRGKRLAIDVSIWVMKIIYGFIAKPNMSSNQLITLLELGIKPVFVFDGKPPELKKQTLMLRQEIREKREKNLKKLAERYLVKQLEQKLTQDGIDETNNNNQKNAQNEKFKQELLQQKQELEEIEALVQGLSENDKNDFELQLENHQHSILDTEFQSMLDFDENIFLSYFGDQFQSNQEFYELSVADKNIIVQDLVLIWKKKQNQKFKQIKDDSQYSQMQASQEQNNEKLRQLQIQSLNSDNQDLLNQYMNQPNTKIMQGDIKSNRDNFFILITEQQKKKNDGDMLSRIKGKYDIQDLIQKDKENPEKKRMTKTQKYQKMNEKFNNILQGRQKEEIDFRNFQEEISEKQENERNKEKLESYKIQQNDTFQKEKKANQNQENQKMFKITDLYGTFSTDSDEDNESQQNNKSEQKSTYQFIKNEQNDNQQNQNNQNLNKDDILKIISQSQSVLDTNYFQKQKSEIQEKEDQLGAIEEESSDNNLFKMLDEFNQQSNETESDQSEKINDLTQANELLPIYSNQLQIQKSQDSLDNNQYQQTKKNKKKNVQNQEKYLGKTKNQDTNIFDSSSEDQSSIKAKKNYKKNKNKDQNTKKMQQTENICQQKQFFPSDNEQLKKKENKLDNLQHATQQEKYQKVDINKNKQTQQSQNQQQSNNQKIDNQQLESMIKQMDREIYQQSQQQAGKQKNKNLQQLKKSIDELDSEADVNDMEEIDDIDIDAILDDHAPSEAEAQCAELELLHLVDGTITDDSDSFLFGCQAVYRGVFSSISQPFQGKRTKQASFLQQYKMNDINKQLGLNREQLIYLAMFLGSDYTLGIKGVGIVNALEILEAFQDMDGLKRFKEWAKSADILLENAEKFYEDIPITEKRFLEKHKNYKKAWELPFDFPSQRVFNAYLNPNVDSSKEKFSWQNPDTQKLEYFCNEVLDFQPEATNIIIQQIKNAIQANKLEQKKITDFFDKETKFAIINSKRILQAVEGIKRKSDPNYDIMKDDSINVVDTWTSQAVPHLSTNHALRRLTSEFQWDPVVDTWTSQAVPHLSTNHALRRLTSEFQWDP</sequence>
<dbReference type="SUPFAM" id="SSF47807">
    <property type="entry name" value="5' to 3' exonuclease, C-terminal subdomain"/>
    <property type="match status" value="1"/>
</dbReference>
<dbReference type="InterPro" id="IPR006085">
    <property type="entry name" value="XPG_DNA_repair_N"/>
</dbReference>
<dbReference type="InParanoid" id="A0A0V0QBJ0"/>
<dbReference type="PRINTS" id="PR00853">
    <property type="entry name" value="XPGRADSUPER"/>
</dbReference>
<dbReference type="GO" id="GO:0005634">
    <property type="term" value="C:nucleus"/>
    <property type="evidence" value="ECO:0007669"/>
    <property type="project" value="UniProtKB-SubCell"/>
</dbReference>
<evidence type="ECO:0000256" key="8">
    <source>
        <dbReference type="ARBA" id="ARBA00022801"/>
    </source>
</evidence>
<evidence type="ECO:0000256" key="2">
    <source>
        <dbReference type="ARBA" id="ARBA00004123"/>
    </source>
</evidence>
<dbReference type="SMART" id="SM00484">
    <property type="entry name" value="XPGI"/>
    <property type="match status" value="1"/>
</dbReference>
<feature type="compositionally biased region" description="Polar residues" evidence="15">
    <location>
        <begin position="613"/>
        <end position="627"/>
    </location>
</feature>
<dbReference type="InterPro" id="IPR006086">
    <property type="entry name" value="XPG-I_dom"/>
</dbReference>
<feature type="compositionally biased region" description="Basic residues" evidence="15">
    <location>
        <begin position="595"/>
        <end position="604"/>
    </location>
</feature>
<feature type="coiled-coil region" evidence="14">
    <location>
        <begin position="351"/>
        <end position="378"/>
    </location>
</feature>
<proteinExistence type="inferred from homology"/>
<dbReference type="OMA" id="MNIPLIR"/>
<evidence type="ECO:0000256" key="4">
    <source>
        <dbReference type="ARBA" id="ARBA00022722"/>
    </source>
</evidence>
<dbReference type="InterPro" id="IPR036279">
    <property type="entry name" value="5-3_exonuclease_C_sf"/>
</dbReference>
<keyword evidence="3" id="KW-0597">Phosphoprotein</keyword>
<comment type="caution">
    <text evidence="18">The sequence shown here is derived from an EMBL/GenBank/DDBJ whole genome shotgun (WGS) entry which is preliminary data.</text>
</comment>
<dbReference type="FunFam" id="1.10.150.20:FF:000030">
    <property type="entry name" value="Flap endonuclease GEN-like 1"/>
    <property type="match status" value="1"/>
</dbReference>
<evidence type="ECO:0000259" key="16">
    <source>
        <dbReference type="SMART" id="SM00484"/>
    </source>
</evidence>
<keyword evidence="10" id="KW-0496">Mitochondrion</keyword>
<dbReference type="SMART" id="SM00279">
    <property type="entry name" value="HhH2"/>
    <property type="match status" value="1"/>
</dbReference>
<feature type="domain" description="XPG N-terminal" evidence="17">
    <location>
        <begin position="1"/>
        <end position="89"/>
    </location>
</feature>
<feature type="coiled-coil region" evidence="14">
    <location>
        <begin position="120"/>
        <end position="154"/>
    </location>
</feature>
<organism evidence="18 19">
    <name type="scientific">Pseudocohnilembus persalinus</name>
    <name type="common">Ciliate</name>
    <dbReference type="NCBI Taxonomy" id="266149"/>
    <lineage>
        <taxon>Eukaryota</taxon>
        <taxon>Sar</taxon>
        <taxon>Alveolata</taxon>
        <taxon>Ciliophora</taxon>
        <taxon>Intramacronucleata</taxon>
        <taxon>Oligohymenophorea</taxon>
        <taxon>Scuticociliatia</taxon>
        <taxon>Philasterida</taxon>
        <taxon>Pseudocohnilembidae</taxon>
        <taxon>Pseudocohnilembus</taxon>
    </lineage>
</organism>
<evidence type="ECO:0000256" key="9">
    <source>
        <dbReference type="ARBA" id="ARBA00022842"/>
    </source>
</evidence>
<feature type="region of interest" description="Disordered" evidence="15">
    <location>
        <begin position="413"/>
        <end position="434"/>
    </location>
</feature>
<dbReference type="GO" id="GO:0004527">
    <property type="term" value="F:exonuclease activity"/>
    <property type="evidence" value="ECO:0007669"/>
    <property type="project" value="UniProtKB-KW"/>
</dbReference>
<keyword evidence="5" id="KW-0479">Metal-binding</keyword>
<protein>
    <submittedName>
        <fullName evidence="18">5'-3' exonuclease, C-terminal domain</fullName>
    </submittedName>
</protein>
<evidence type="ECO:0000256" key="7">
    <source>
        <dbReference type="ARBA" id="ARBA00022763"/>
    </source>
</evidence>
<keyword evidence="6" id="KW-0255">Endonuclease</keyword>
<dbReference type="GO" id="GO:0046872">
    <property type="term" value="F:metal ion binding"/>
    <property type="evidence" value="ECO:0007669"/>
    <property type="project" value="UniProtKB-KW"/>
</dbReference>
<keyword evidence="9" id="KW-0460">Magnesium</keyword>
<dbReference type="GO" id="GO:0048256">
    <property type="term" value="F:flap endonuclease activity"/>
    <property type="evidence" value="ECO:0007669"/>
    <property type="project" value="UniProtKB-ARBA"/>
</dbReference>
<dbReference type="OrthoDB" id="31113at2759"/>
<dbReference type="Proteomes" id="UP000054937">
    <property type="component" value="Unassembled WGS sequence"/>
</dbReference>
<evidence type="ECO:0000256" key="13">
    <source>
        <dbReference type="ARBA" id="ARBA00038112"/>
    </source>
</evidence>
<dbReference type="PANTHER" id="PTHR16171">
    <property type="entry name" value="DNA REPAIR PROTEIN COMPLEMENTING XP-G CELLS-RELATED"/>
    <property type="match status" value="1"/>
</dbReference>
<evidence type="ECO:0000256" key="10">
    <source>
        <dbReference type="ARBA" id="ARBA00023128"/>
    </source>
</evidence>
<dbReference type="InterPro" id="IPR029060">
    <property type="entry name" value="PIN-like_dom_sf"/>
</dbReference>
<evidence type="ECO:0000256" key="11">
    <source>
        <dbReference type="ARBA" id="ARBA00023204"/>
    </source>
</evidence>
<evidence type="ECO:0000313" key="19">
    <source>
        <dbReference type="Proteomes" id="UP000054937"/>
    </source>
</evidence>
<evidence type="ECO:0000256" key="14">
    <source>
        <dbReference type="SAM" id="Coils"/>
    </source>
</evidence>
<reference evidence="18 19" key="1">
    <citation type="journal article" date="2015" name="Sci. Rep.">
        <title>Genome of the facultative scuticociliatosis pathogen Pseudocohnilembus persalinus provides insight into its virulence through horizontal gene transfer.</title>
        <authorList>
            <person name="Xiong J."/>
            <person name="Wang G."/>
            <person name="Cheng J."/>
            <person name="Tian M."/>
            <person name="Pan X."/>
            <person name="Warren A."/>
            <person name="Jiang C."/>
            <person name="Yuan D."/>
            <person name="Miao W."/>
        </authorList>
    </citation>
    <scope>NUCLEOTIDE SEQUENCE [LARGE SCALE GENOMIC DNA]</scope>
    <source>
        <strain evidence="18">36N120E</strain>
    </source>
</reference>
<feature type="region of interest" description="Disordered" evidence="15">
    <location>
        <begin position="384"/>
        <end position="403"/>
    </location>
</feature>
<comment type="cofactor">
    <cofactor evidence="1">
        <name>Mg(2+)</name>
        <dbReference type="ChEBI" id="CHEBI:18420"/>
    </cofactor>
</comment>
<keyword evidence="4" id="KW-0540">Nuclease</keyword>
<gene>
    <name evidence="18" type="ORF">PPERSA_03773</name>
</gene>
<keyword evidence="14" id="KW-0175">Coiled coil</keyword>
<dbReference type="GO" id="GO:0003697">
    <property type="term" value="F:single-stranded DNA binding"/>
    <property type="evidence" value="ECO:0007669"/>
    <property type="project" value="TreeGrafter"/>
</dbReference>
<evidence type="ECO:0000256" key="6">
    <source>
        <dbReference type="ARBA" id="ARBA00022759"/>
    </source>
</evidence>
<feature type="compositionally biased region" description="Polar residues" evidence="15">
    <location>
        <begin position="579"/>
        <end position="594"/>
    </location>
</feature>
<keyword evidence="18" id="KW-0269">Exonuclease</keyword>
<evidence type="ECO:0000256" key="1">
    <source>
        <dbReference type="ARBA" id="ARBA00001946"/>
    </source>
</evidence>
<evidence type="ECO:0000256" key="15">
    <source>
        <dbReference type="SAM" id="MobiDB-lite"/>
    </source>
</evidence>
<dbReference type="Gene3D" id="1.10.150.20">
    <property type="entry name" value="5' to 3' exonuclease, C-terminal subdomain"/>
    <property type="match status" value="1"/>
</dbReference>
<evidence type="ECO:0000256" key="5">
    <source>
        <dbReference type="ARBA" id="ARBA00022723"/>
    </source>
</evidence>
<dbReference type="CDD" id="cd09904">
    <property type="entry name" value="H3TH_XPG"/>
    <property type="match status" value="1"/>
</dbReference>
<dbReference type="EMBL" id="LDAU01000207">
    <property type="protein sequence ID" value="KRW99598.1"/>
    <property type="molecule type" value="Genomic_DNA"/>
</dbReference>
<dbReference type="InterPro" id="IPR006084">
    <property type="entry name" value="XPG/Rad2"/>
</dbReference>
<keyword evidence="12" id="KW-0539">Nucleus</keyword>
<evidence type="ECO:0000256" key="12">
    <source>
        <dbReference type="ARBA" id="ARBA00023242"/>
    </source>
</evidence>
<evidence type="ECO:0000313" key="18">
    <source>
        <dbReference type="EMBL" id="KRW99598.1"/>
    </source>
</evidence>
<dbReference type="InterPro" id="IPR008918">
    <property type="entry name" value="HhH2"/>
</dbReference>